<dbReference type="InterPro" id="IPR036420">
    <property type="entry name" value="BRCT_dom_sf"/>
</dbReference>
<evidence type="ECO:0000256" key="1">
    <source>
        <dbReference type="ARBA" id="ARBA00022598"/>
    </source>
</evidence>
<keyword evidence="8 10" id="KW-0234">DNA repair</keyword>
<evidence type="ECO:0000256" key="9">
    <source>
        <dbReference type="ARBA" id="ARBA00034005"/>
    </source>
</evidence>
<evidence type="ECO:0000256" key="6">
    <source>
        <dbReference type="ARBA" id="ARBA00022842"/>
    </source>
</evidence>
<dbReference type="Gene3D" id="2.40.50.140">
    <property type="entry name" value="Nucleic acid-binding proteins"/>
    <property type="match status" value="1"/>
</dbReference>
<dbReference type="InterPro" id="IPR004149">
    <property type="entry name" value="Znf_DNAligase_C4"/>
</dbReference>
<keyword evidence="5 10" id="KW-0862">Zinc</keyword>
<evidence type="ECO:0000256" key="5">
    <source>
        <dbReference type="ARBA" id="ARBA00022833"/>
    </source>
</evidence>
<evidence type="ECO:0000256" key="10">
    <source>
        <dbReference type="HAMAP-Rule" id="MF_01588"/>
    </source>
</evidence>
<feature type="binding site" evidence="10">
    <location>
        <begin position="83"/>
        <end position="84"/>
    </location>
    <ligand>
        <name>NAD(+)</name>
        <dbReference type="ChEBI" id="CHEBI:57540"/>
    </ligand>
</feature>
<dbReference type="Pfam" id="PF03120">
    <property type="entry name" value="OB_DNA_ligase"/>
    <property type="match status" value="1"/>
</dbReference>
<proteinExistence type="inferred from homology"/>
<dbReference type="Proteomes" id="UP001449582">
    <property type="component" value="Unassembled WGS sequence"/>
</dbReference>
<feature type="domain" description="BRCT" evidence="11">
    <location>
        <begin position="597"/>
        <end position="671"/>
    </location>
</feature>
<dbReference type="CDD" id="cd17748">
    <property type="entry name" value="BRCT_DNA_ligase_like"/>
    <property type="match status" value="1"/>
</dbReference>
<keyword evidence="2 10" id="KW-0235">DNA replication</keyword>
<keyword evidence="3 10" id="KW-0479">Metal-binding</keyword>
<dbReference type="PANTHER" id="PTHR23389:SF9">
    <property type="entry name" value="DNA LIGASE"/>
    <property type="match status" value="1"/>
</dbReference>
<dbReference type="NCBIfam" id="TIGR00575">
    <property type="entry name" value="dnlj"/>
    <property type="match status" value="1"/>
</dbReference>
<dbReference type="InterPro" id="IPR033136">
    <property type="entry name" value="DNA_ligase_CS"/>
</dbReference>
<comment type="cofactor">
    <cofactor evidence="10">
        <name>Mg(2+)</name>
        <dbReference type="ChEBI" id="CHEBI:18420"/>
    </cofactor>
    <cofactor evidence="10">
        <name>Mn(2+)</name>
        <dbReference type="ChEBI" id="CHEBI:29035"/>
    </cofactor>
</comment>
<feature type="binding site" evidence="10">
    <location>
        <position position="137"/>
    </location>
    <ligand>
        <name>NAD(+)</name>
        <dbReference type="ChEBI" id="CHEBI:57540"/>
    </ligand>
</feature>
<dbReference type="SUPFAM" id="SSF56091">
    <property type="entry name" value="DNA ligase/mRNA capping enzyme, catalytic domain"/>
    <property type="match status" value="1"/>
</dbReference>
<accession>A0ABP9UAE1</accession>
<protein>
    <recommendedName>
        <fullName evidence="10">DNA ligase</fullName>
        <ecNumber evidence="10">6.5.1.2</ecNumber>
    </recommendedName>
    <alternativeName>
        <fullName evidence="10">Polydeoxyribonucleotide synthase [NAD(+)]</fullName>
    </alternativeName>
</protein>
<gene>
    <name evidence="10 12" type="primary">ligA</name>
    <name evidence="12" type="ORF">UREOM_5320</name>
</gene>
<keyword evidence="6 10" id="KW-0460">Magnesium</keyword>
<dbReference type="SUPFAM" id="SSF50249">
    <property type="entry name" value="Nucleic acid-binding proteins"/>
    <property type="match status" value="1"/>
</dbReference>
<evidence type="ECO:0000256" key="2">
    <source>
        <dbReference type="ARBA" id="ARBA00022705"/>
    </source>
</evidence>
<dbReference type="EMBL" id="BAABQM010000003">
    <property type="protein sequence ID" value="GAA5414821.1"/>
    <property type="molecule type" value="Genomic_DNA"/>
</dbReference>
<feature type="binding site" evidence="10">
    <location>
        <position position="425"/>
    </location>
    <ligand>
        <name>Zn(2+)</name>
        <dbReference type="ChEBI" id="CHEBI:29105"/>
    </ligand>
</feature>
<feature type="binding site" evidence="10">
    <location>
        <position position="313"/>
    </location>
    <ligand>
        <name>NAD(+)</name>
        <dbReference type="ChEBI" id="CHEBI:57540"/>
    </ligand>
</feature>
<dbReference type="Pfam" id="PF12826">
    <property type="entry name" value="HHH_2"/>
    <property type="match status" value="1"/>
</dbReference>
<evidence type="ECO:0000256" key="4">
    <source>
        <dbReference type="ARBA" id="ARBA00022763"/>
    </source>
</evidence>
<keyword evidence="1 10" id="KW-0436">Ligase</keyword>
<name>A0ABP9UAE1_9BACT</name>
<comment type="catalytic activity">
    <reaction evidence="9 10">
        <text>NAD(+) + (deoxyribonucleotide)n-3'-hydroxyl + 5'-phospho-(deoxyribonucleotide)m = (deoxyribonucleotide)n+m + AMP + beta-nicotinamide D-nucleotide.</text>
        <dbReference type="EC" id="6.5.1.2"/>
    </reaction>
</comment>
<reference evidence="12" key="1">
    <citation type="submission" date="2024-02" db="EMBL/GenBank/DDBJ databases">
        <title>Draft genome sequence of new strains in genus Ureaplasma.</title>
        <authorList>
            <person name="Nakajima Y."/>
            <person name="Segawa T."/>
        </authorList>
    </citation>
    <scope>NUCLEOTIDE SEQUENCE [LARGE SCALE GENOMIC DNA]</scope>
    <source>
        <strain evidence="12">OM1</strain>
    </source>
</reference>
<dbReference type="Gene3D" id="6.20.10.30">
    <property type="match status" value="1"/>
</dbReference>
<dbReference type="Gene3D" id="3.30.470.30">
    <property type="entry name" value="DNA ligase/mRNA capping enzyme"/>
    <property type="match status" value="1"/>
</dbReference>
<keyword evidence="7 10" id="KW-0520">NAD</keyword>
<comment type="similarity">
    <text evidence="10">Belongs to the NAD-dependent DNA ligase family. LigA subfamily.</text>
</comment>
<dbReference type="InterPro" id="IPR010994">
    <property type="entry name" value="RuvA_2-like"/>
</dbReference>
<dbReference type="InterPro" id="IPR013839">
    <property type="entry name" value="DNAligase_adenylation"/>
</dbReference>
<dbReference type="Pfam" id="PF00533">
    <property type="entry name" value="BRCT"/>
    <property type="match status" value="1"/>
</dbReference>
<feature type="binding site" evidence="10">
    <location>
        <position position="114"/>
    </location>
    <ligand>
        <name>NAD(+)</name>
        <dbReference type="ChEBI" id="CHEBI:57540"/>
    </ligand>
</feature>
<comment type="function">
    <text evidence="10">DNA ligase that catalyzes the formation of phosphodiester linkages between 5'-phosphoryl and 3'-hydroxyl groups in double-stranded DNA using NAD as a coenzyme and as the energy source for the reaction. It is essential for DNA replication and repair of damaged DNA.</text>
</comment>
<dbReference type="PIRSF" id="PIRSF001604">
    <property type="entry name" value="LigA"/>
    <property type="match status" value="1"/>
</dbReference>
<evidence type="ECO:0000256" key="7">
    <source>
        <dbReference type="ARBA" id="ARBA00023027"/>
    </source>
</evidence>
<dbReference type="InterPro" id="IPR012340">
    <property type="entry name" value="NA-bd_OB-fold"/>
</dbReference>
<dbReference type="InterPro" id="IPR001357">
    <property type="entry name" value="BRCT_dom"/>
</dbReference>
<dbReference type="PANTHER" id="PTHR23389">
    <property type="entry name" value="CHROMOSOME TRANSMISSION FIDELITY FACTOR 18"/>
    <property type="match status" value="1"/>
</dbReference>
<dbReference type="InterPro" id="IPR041663">
    <property type="entry name" value="DisA/LigA_HHH"/>
</dbReference>
<feature type="binding site" evidence="10">
    <location>
        <position position="289"/>
    </location>
    <ligand>
        <name>NAD(+)</name>
        <dbReference type="ChEBI" id="CHEBI:57540"/>
    </ligand>
</feature>
<feature type="active site" description="N6-AMP-lysine intermediate" evidence="10">
    <location>
        <position position="116"/>
    </location>
</feature>
<dbReference type="NCBIfam" id="NF005932">
    <property type="entry name" value="PRK07956.1"/>
    <property type="match status" value="1"/>
</dbReference>
<dbReference type="CDD" id="cd00114">
    <property type="entry name" value="LIGANc"/>
    <property type="match status" value="1"/>
</dbReference>
<dbReference type="Pfam" id="PF03119">
    <property type="entry name" value="DNA_ligase_ZBD"/>
    <property type="match status" value="1"/>
</dbReference>
<dbReference type="PROSITE" id="PS01056">
    <property type="entry name" value="DNA_LIGASE_N2"/>
    <property type="match status" value="1"/>
</dbReference>
<keyword evidence="13" id="KW-1185">Reference proteome</keyword>
<dbReference type="SUPFAM" id="SSF52113">
    <property type="entry name" value="BRCT domain"/>
    <property type="match status" value="1"/>
</dbReference>
<keyword evidence="10" id="KW-0464">Manganese</keyword>
<organism evidence="12 13">
    <name type="scientific">Ureaplasma ceti</name>
    <dbReference type="NCBI Taxonomy" id="3119530"/>
    <lineage>
        <taxon>Bacteria</taxon>
        <taxon>Bacillati</taxon>
        <taxon>Mycoplasmatota</taxon>
        <taxon>Mycoplasmoidales</taxon>
        <taxon>Mycoplasmoidaceae</taxon>
        <taxon>Ureaplasma</taxon>
    </lineage>
</organism>
<sequence length="671" mass="76491">MTKQEAIIQIAELKASLEKWNYEYYVLDNPSVSDAVYDKAMQRLIFLEKEFPELKTPDSPTARVGGYVSEKFIKVKHLRPMMSLSNAFNDNELLKFDNDVKNSGITEKISYVVEPKIDGLSISLIYENSKLVRAVTRGDGVYGEDVTVNVLTIKSIPLYIPEQYKDMVVEIRGEVYMDKQDFETLNASLEENQKPFANPRNAAAGTLRNLDSSVAKERNLKALFYYMPAYREMGFETHFESIEWLRKNKFPTSDKIVHVHNINEVITQVEEYTKFRNDLDYQIDGVVIKVNEYYTYDEIGYTSKFPKWAIAYKFPAEIGLTEVINITADVGRTGKITYVAEMKPITLDGSVVSNVTLNNSEYIKMKDIRVHDWVYIYKAGDVIPYLDYVDLNKRPANSEPFTPITHCPSCQTELIRVSEEVDQRCPNAECPSQIIKAIDYFCSRDCMNIQGISISIIEKLYKENLITSIPDLYKLVHKKEQVIGLDLKIKDKSFTNIVTNIEKSKANSLEKMLTGLGIRHLGKTTAKKISIVFKTLDGLMSATTEDLLKIDDVGEILANEIIQFFNQDKNQALVQELKTLGLNTEYRVDNSGFEDINIVDAYKNKTFVITGTFSIPRNDIKNILENVYNAKVVNTISKKVDYLLTGEAGGSKLEKAQALNIPTISEEFWKK</sequence>
<evidence type="ECO:0000259" key="11">
    <source>
        <dbReference type="PROSITE" id="PS50172"/>
    </source>
</evidence>
<dbReference type="Gene3D" id="1.10.287.610">
    <property type="entry name" value="Helix hairpin bin"/>
    <property type="match status" value="1"/>
</dbReference>
<dbReference type="GO" id="GO:0016874">
    <property type="term" value="F:ligase activity"/>
    <property type="evidence" value="ECO:0007669"/>
    <property type="project" value="UniProtKB-KW"/>
</dbReference>
<dbReference type="HAMAP" id="MF_01588">
    <property type="entry name" value="DNA_ligase_A"/>
    <property type="match status" value="1"/>
</dbReference>
<dbReference type="SMART" id="SM00532">
    <property type="entry name" value="LIGANc"/>
    <property type="match status" value="1"/>
</dbReference>
<feature type="binding site" evidence="10">
    <location>
        <position position="407"/>
    </location>
    <ligand>
        <name>Zn(2+)</name>
        <dbReference type="ChEBI" id="CHEBI:29105"/>
    </ligand>
</feature>
<feature type="binding site" evidence="10">
    <location>
        <position position="174"/>
    </location>
    <ligand>
        <name>NAD(+)</name>
        <dbReference type="ChEBI" id="CHEBI:57540"/>
    </ligand>
</feature>
<evidence type="ECO:0000256" key="8">
    <source>
        <dbReference type="ARBA" id="ARBA00023204"/>
    </source>
</evidence>
<dbReference type="SMART" id="SM00292">
    <property type="entry name" value="BRCT"/>
    <property type="match status" value="1"/>
</dbReference>
<dbReference type="PROSITE" id="PS50172">
    <property type="entry name" value="BRCT"/>
    <property type="match status" value="1"/>
</dbReference>
<keyword evidence="4 10" id="KW-0227">DNA damage</keyword>
<dbReference type="Gene3D" id="3.40.50.10190">
    <property type="entry name" value="BRCT domain"/>
    <property type="match status" value="1"/>
</dbReference>
<dbReference type="InterPro" id="IPR013840">
    <property type="entry name" value="DNAligase_N"/>
</dbReference>
<dbReference type="InterPro" id="IPR001679">
    <property type="entry name" value="DNA_ligase"/>
</dbReference>
<evidence type="ECO:0000313" key="13">
    <source>
        <dbReference type="Proteomes" id="UP001449582"/>
    </source>
</evidence>
<dbReference type="SUPFAM" id="SSF47781">
    <property type="entry name" value="RuvA domain 2-like"/>
    <property type="match status" value="1"/>
</dbReference>
<dbReference type="InterPro" id="IPR004150">
    <property type="entry name" value="NAD_DNA_ligase_OB"/>
</dbReference>
<dbReference type="EC" id="6.5.1.2" evidence="10"/>
<feature type="binding site" evidence="10">
    <location>
        <position position="410"/>
    </location>
    <ligand>
        <name>Zn(2+)</name>
        <dbReference type="ChEBI" id="CHEBI:29105"/>
    </ligand>
</feature>
<feature type="binding site" evidence="10">
    <location>
        <begin position="34"/>
        <end position="38"/>
    </location>
    <ligand>
        <name>NAD(+)</name>
        <dbReference type="ChEBI" id="CHEBI:57540"/>
    </ligand>
</feature>
<dbReference type="Pfam" id="PF01653">
    <property type="entry name" value="DNA_ligase_aden"/>
    <property type="match status" value="1"/>
</dbReference>
<evidence type="ECO:0000313" key="12">
    <source>
        <dbReference type="EMBL" id="GAA5414821.1"/>
    </source>
</evidence>
<evidence type="ECO:0000256" key="3">
    <source>
        <dbReference type="ARBA" id="ARBA00022723"/>
    </source>
</evidence>
<feature type="binding site" evidence="10">
    <location>
        <position position="430"/>
    </location>
    <ligand>
        <name>Zn(2+)</name>
        <dbReference type="ChEBI" id="CHEBI:29105"/>
    </ligand>
</feature>
<comment type="caution">
    <text evidence="12">The sequence shown here is derived from an EMBL/GenBank/DDBJ whole genome shotgun (WGS) entry which is preliminary data.</text>
</comment>
<dbReference type="Gene3D" id="1.10.150.20">
    <property type="entry name" value="5' to 3' exonuclease, C-terminal subdomain"/>
    <property type="match status" value="2"/>
</dbReference>
<dbReference type="RefSeq" id="WP_353289981.1">
    <property type="nucleotide sequence ID" value="NZ_BAABQM010000003.1"/>
</dbReference>